<reference evidence="1" key="2">
    <citation type="journal article" date="2015" name="Fish Shellfish Immunol.">
        <title>Early steps in the European eel (Anguilla anguilla)-Vibrio vulnificus interaction in the gills: Role of the RtxA13 toxin.</title>
        <authorList>
            <person name="Callol A."/>
            <person name="Pajuelo D."/>
            <person name="Ebbesson L."/>
            <person name="Teles M."/>
            <person name="MacKenzie S."/>
            <person name="Amaro C."/>
        </authorList>
    </citation>
    <scope>NUCLEOTIDE SEQUENCE</scope>
</reference>
<dbReference type="EMBL" id="GBXM01061334">
    <property type="protein sequence ID" value="JAH47243.1"/>
    <property type="molecule type" value="Transcribed_RNA"/>
</dbReference>
<name>A0A0E9T3P9_ANGAN</name>
<sequence>MCTANFTEIRQLLFQICLLWTSKQTERCHFLSFFCGGKKMF</sequence>
<protein>
    <submittedName>
        <fullName evidence="1">Uncharacterized protein</fullName>
    </submittedName>
</protein>
<organism evidence="1">
    <name type="scientific">Anguilla anguilla</name>
    <name type="common">European freshwater eel</name>
    <name type="synonym">Muraena anguilla</name>
    <dbReference type="NCBI Taxonomy" id="7936"/>
    <lineage>
        <taxon>Eukaryota</taxon>
        <taxon>Metazoa</taxon>
        <taxon>Chordata</taxon>
        <taxon>Craniata</taxon>
        <taxon>Vertebrata</taxon>
        <taxon>Euteleostomi</taxon>
        <taxon>Actinopterygii</taxon>
        <taxon>Neopterygii</taxon>
        <taxon>Teleostei</taxon>
        <taxon>Anguilliformes</taxon>
        <taxon>Anguillidae</taxon>
        <taxon>Anguilla</taxon>
    </lineage>
</organism>
<proteinExistence type="predicted"/>
<accession>A0A0E9T3P9</accession>
<reference evidence="1" key="1">
    <citation type="submission" date="2014-11" db="EMBL/GenBank/DDBJ databases">
        <authorList>
            <person name="Amaro Gonzalez C."/>
        </authorList>
    </citation>
    <scope>NUCLEOTIDE SEQUENCE</scope>
</reference>
<dbReference type="AlphaFoldDB" id="A0A0E9T3P9"/>
<evidence type="ECO:0000313" key="1">
    <source>
        <dbReference type="EMBL" id="JAH47243.1"/>
    </source>
</evidence>